<dbReference type="Gene3D" id="1.10.260.40">
    <property type="entry name" value="lambda repressor-like DNA-binding domains"/>
    <property type="match status" value="1"/>
</dbReference>
<dbReference type="Pfam" id="PF13560">
    <property type="entry name" value="HTH_31"/>
    <property type="match status" value="1"/>
</dbReference>
<dbReference type="EMBL" id="QFAW01000044">
    <property type="protein sequence ID" value="PWE40446.1"/>
    <property type="molecule type" value="Genomic_DNA"/>
</dbReference>
<feature type="domain" description="HTH cro/C1-type" evidence="2">
    <location>
        <begin position="23"/>
        <end position="79"/>
    </location>
</feature>
<dbReference type="PROSITE" id="PS50943">
    <property type="entry name" value="HTH_CROC1"/>
    <property type="match status" value="1"/>
</dbReference>
<proteinExistence type="predicted"/>
<reference evidence="3 4" key="1">
    <citation type="submission" date="2018-05" db="EMBL/GenBank/DDBJ databases">
        <title>Genome sequences of two Antarctic strains of Pseudomonas prosekii: insights into adaptation to extreme conditions.</title>
        <authorList>
            <person name="Snopkova K."/>
            <person name="Dufkova K."/>
            <person name="Cejkova D."/>
            <person name="Sedlacek I."/>
            <person name="Smajs D."/>
        </authorList>
    </citation>
    <scope>NUCLEOTIDE SEQUENCE [LARGE SCALE GENOMIC DNA]</scope>
    <source>
        <strain evidence="3 4">P2673</strain>
    </source>
</reference>
<sequence length="162" mass="17734">MAKKTAPLLPSASRLLAEFGERLKLARLRRKLTAKQVAERAGMSLTTLRSLESGNSGVTMGAYMSVMQVLGLEKDVSKLAEEDEVGRQLQDARLTPQATAANRKRQRVRRMSSTETSSPIPERPAGTAQSPISDSDLEVDFPLNTHSFANLINTKKPKPTTE</sequence>
<dbReference type="OrthoDB" id="5422231at2"/>
<dbReference type="SMART" id="SM00530">
    <property type="entry name" value="HTH_XRE"/>
    <property type="match status" value="1"/>
</dbReference>
<evidence type="ECO:0000313" key="3">
    <source>
        <dbReference type="EMBL" id="PWE40446.1"/>
    </source>
</evidence>
<accession>A0A2U2D291</accession>
<comment type="caution">
    <text evidence="3">The sequence shown here is derived from an EMBL/GenBank/DDBJ whole genome shotgun (WGS) entry which is preliminary data.</text>
</comment>
<evidence type="ECO:0000259" key="2">
    <source>
        <dbReference type="PROSITE" id="PS50943"/>
    </source>
</evidence>
<dbReference type="CDD" id="cd00093">
    <property type="entry name" value="HTH_XRE"/>
    <property type="match status" value="1"/>
</dbReference>
<dbReference type="InterPro" id="IPR010982">
    <property type="entry name" value="Lambda_DNA-bd_dom_sf"/>
</dbReference>
<dbReference type="RefSeq" id="WP_109522089.1">
    <property type="nucleotide sequence ID" value="NZ_QFAW01000044.1"/>
</dbReference>
<evidence type="ECO:0000313" key="4">
    <source>
        <dbReference type="Proteomes" id="UP000245056"/>
    </source>
</evidence>
<protein>
    <submittedName>
        <fullName evidence="3">XRE family transcriptional regulator</fullName>
    </submittedName>
</protein>
<name>A0A2U2D291_9PSED</name>
<feature type="region of interest" description="Disordered" evidence="1">
    <location>
        <begin position="83"/>
        <end position="140"/>
    </location>
</feature>
<dbReference type="InterPro" id="IPR001387">
    <property type="entry name" value="Cro/C1-type_HTH"/>
</dbReference>
<evidence type="ECO:0000256" key="1">
    <source>
        <dbReference type="SAM" id="MobiDB-lite"/>
    </source>
</evidence>
<dbReference type="SUPFAM" id="SSF47413">
    <property type="entry name" value="lambda repressor-like DNA-binding domains"/>
    <property type="match status" value="1"/>
</dbReference>
<gene>
    <name evidence="3" type="ORF">C9I49_23645</name>
</gene>
<organism evidence="3 4">
    <name type="scientific">Pseudomonas prosekii</name>
    <dbReference type="NCBI Taxonomy" id="1148509"/>
    <lineage>
        <taxon>Bacteria</taxon>
        <taxon>Pseudomonadati</taxon>
        <taxon>Pseudomonadota</taxon>
        <taxon>Gammaproteobacteria</taxon>
        <taxon>Pseudomonadales</taxon>
        <taxon>Pseudomonadaceae</taxon>
        <taxon>Pseudomonas</taxon>
    </lineage>
</organism>
<dbReference type="Proteomes" id="UP000245056">
    <property type="component" value="Unassembled WGS sequence"/>
</dbReference>
<dbReference type="AlphaFoldDB" id="A0A2U2D291"/>
<dbReference type="GO" id="GO:0003677">
    <property type="term" value="F:DNA binding"/>
    <property type="evidence" value="ECO:0007669"/>
    <property type="project" value="InterPro"/>
</dbReference>